<accession>A0A2H1X4I8</accession>
<evidence type="ECO:0000313" key="2">
    <source>
        <dbReference type="EMBL" id="SOQ59554.1"/>
    </source>
</evidence>
<protein>
    <submittedName>
        <fullName evidence="2">SFRICE_024473</fullName>
    </submittedName>
</protein>
<gene>
    <name evidence="2" type="ORF">SFRICE_024473</name>
</gene>
<proteinExistence type="predicted"/>
<evidence type="ECO:0000256" key="1">
    <source>
        <dbReference type="SAM" id="MobiDB-lite"/>
    </source>
</evidence>
<dbReference type="EMBL" id="ODYU01012978">
    <property type="protein sequence ID" value="SOQ59554.1"/>
    <property type="molecule type" value="Genomic_DNA"/>
</dbReference>
<dbReference type="AlphaFoldDB" id="A0A2H1X4I8"/>
<sequence length="104" mass="11670">MHMTPRTEKNNLWITKTVAPCGKRSRYTLPGSQFPSHCVVSVLNNEVGSHSKLRPTAEKFLKIQKEPSNFLPDPGNKTRDPLSGSRICDHSTNEAVELHFVKLS</sequence>
<feature type="region of interest" description="Disordered" evidence="1">
    <location>
        <begin position="67"/>
        <end position="88"/>
    </location>
</feature>
<reference evidence="2" key="1">
    <citation type="submission" date="2016-07" db="EMBL/GenBank/DDBJ databases">
        <authorList>
            <person name="Bretaudeau A."/>
        </authorList>
    </citation>
    <scope>NUCLEOTIDE SEQUENCE</scope>
    <source>
        <strain evidence="2">Rice</strain>
        <tissue evidence="2">Whole body</tissue>
    </source>
</reference>
<name>A0A2H1X4I8_SPOFR</name>
<organism evidence="2">
    <name type="scientific">Spodoptera frugiperda</name>
    <name type="common">Fall armyworm</name>
    <dbReference type="NCBI Taxonomy" id="7108"/>
    <lineage>
        <taxon>Eukaryota</taxon>
        <taxon>Metazoa</taxon>
        <taxon>Ecdysozoa</taxon>
        <taxon>Arthropoda</taxon>
        <taxon>Hexapoda</taxon>
        <taxon>Insecta</taxon>
        <taxon>Pterygota</taxon>
        <taxon>Neoptera</taxon>
        <taxon>Endopterygota</taxon>
        <taxon>Lepidoptera</taxon>
        <taxon>Glossata</taxon>
        <taxon>Ditrysia</taxon>
        <taxon>Noctuoidea</taxon>
        <taxon>Noctuidae</taxon>
        <taxon>Amphipyrinae</taxon>
        <taxon>Spodoptera</taxon>
    </lineage>
</organism>